<dbReference type="OrthoDB" id="449339at2759"/>
<dbReference type="STRING" id="280699.M1VCJ7"/>
<dbReference type="GO" id="GO:0051539">
    <property type="term" value="F:4 iron, 4 sulfur cluster binding"/>
    <property type="evidence" value="ECO:0007669"/>
    <property type="project" value="UniProtKB-KW"/>
</dbReference>
<evidence type="ECO:0000256" key="2">
    <source>
        <dbReference type="ARBA" id="ARBA00004229"/>
    </source>
</evidence>
<keyword evidence="9" id="KW-0456">Lyase</keyword>
<dbReference type="GeneID" id="16997932"/>
<keyword evidence="8" id="KW-0411">Iron-sulfur</keyword>
<feature type="domain" description="Radical SAM core" evidence="10">
    <location>
        <begin position="7"/>
        <end position="239"/>
    </location>
</feature>
<dbReference type="AlphaFoldDB" id="M1VCJ7"/>
<dbReference type="InterPro" id="IPR019939">
    <property type="entry name" value="CofG_family"/>
</dbReference>
<evidence type="ECO:0000256" key="7">
    <source>
        <dbReference type="ARBA" id="ARBA00023004"/>
    </source>
</evidence>
<proteinExistence type="inferred from homology"/>
<evidence type="ECO:0000256" key="5">
    <source>
        <dbReference type="ARBA" id="ARBA00022691"/>
    </source>
</evidence>
<dbReference type="UniPathway" id="UPA00072"/>
<comment type="subcellular location">
    <subcellularLocation>
        <location evidence="2">Plastid</location>
        <location evidence="2">Chloroplast</location>
    </subcellularLocation>
</comment>
<dbReference type="KEGG" id="cme:CYME_CMT265C"/>
<dbReference type="SFLD" id="SFLDG01064">
    <property type="entry name" value="F420__menaquinone_cofactor_bio"/>
    <property type="match status" value="1"/>
</dbReference>
<evidence type="ECO:0000256" key="9">
    <source>
        <dbReference type="ARBA" id="ARBA00023239"/>
    </source>
</evidence>
<keyword evidence="6" id="KW-0479">Metal-binding</keyword>
<dbReference type="OMA" id="TTACRYT"/>
<dbReference type="SUPFAM" id="SSF102114">
    <property type="entry name" value="Radical SAM enzymes"/>
    <property type="match status" value="1"/>
</dbReference>
<dbReference type="EMBL" id="AP006502">
    <property type="protein sequence ID" value="BAM83239.1"/>
    <property type="molecule type" value="Genomic_DNA"/>
</dbReference>
<dbReference type="Proteomes" id="UP000007014">
    <property type="component" value="Chromosome 20"/>
</dbReference>
<comment type="pathway">
    <text evidence="3">Cofactor biosynthesis; coenzyme F0 biosynthesis.</text>
</comment>
<keyword evidence="5" id="KW-0949">S-adenosyl-L-methionine</keyword>
<dbReference type="HOGENOM" id="CLU_054174_0_0_1"/>
<dbReference type="InterPro" id="IPR013785">
    <property type="entry name" value="Aldolase_TIM"/>
</dbReference>
<organism evidence="11 12">
    <name type="scientific">Cyanidioschyzon merolae (strain NIES-3377 / 10D)</name>
    <name type="common">Unicellular red alga</name>
    <dbReference type="NCBI Taxonomy" id="280699"/>
    <lineage>
        <taxon>Eukaryota</taxon>
        <taxon>Rhodophyta</taxon>
        <taxon>Bangiophyceae</taxon>
        <taxon>Cyanidiales</taxon>
        <taxon>Cyanidiaceae</taxon>
        <taxon>Cyanidioschyzon</taxon>
    </lineage>
</organism>
<comment type="cofactor">
    <cofactor evidence="1">
        <name>[4Fe-4S] cluster</name>
        <dbReference type="ChEBI" id="CHEBI:49883"/>
    </cofactor>
</comment>
<dbReference type="InterPro" id="IPR058240">
    <property type="entry name" value="rSAM_sf"/>
</dbReference>
<dbReference type="CDD" id="cd01335">
    <property type="entry name" value="Radical_SAM"/>
    <property type="match status" value="1"/>
</dbReference>
<keyword evidence="12" id="KW-1185">Reference proteome</keyword>
<evidence type="ECO:0000256" key="6">
    <source>
        <dbReference type="ARBA" id="ARBA00022723"/>
    </source>
</evidence>
<evidence type="ECO:0000259" key="10">
    <source>
        <dbReference type="PROSITE" id="PS51918"/>
    </source>
</evidence>
<dbReference type="NCBIfam" id="TIGR03550">
    <property type="entry name" value="F420_cofG"/>
    <property type="match status" value="1"/>
</dbReference>
<keyword evidence="4" id="KW-0004">4Fe-4S</keyword>
<dbReference type="SFLD" id="SFLDG01388">
    <property type="entry name" value="7_8-didemethyl-8-hydroxy-5-dea"/>
    <property type="match status" value="1"/>
</dbReference>
<dbReference type="HAMAP" id="MF_01611">
    <property type="entry name" value="FO_synth_sub1"/>
    <property type="match status" value="1"/>
</dbReference>
<reference evidence="11 12" key="2">
    <citation type="journal article" date="2007" name="BMC Biol.">
        <title>A 100%-complete sequence reveals unusually simple genomic features in the hot-spring red alga Cyanidioschyzon merolae.</title>
        <authorList>
            <person name="Nozaki H."/>
            <person name="Takano H."/>
            <person name="Misumi O."/>
            <person name="Terasawa K."/>
            <person name="Matsuzaki M."/>
            <person name="Maruyama S."/>
            <person name="Nishida K."/>
            <person name="Yagisawa F."/>
            <person name="Yoshida Y."/>
            <person name="Fujiwara T."/>
            <person name="Takio S."/>
            <person name="Tamura K."/>
            <person name="Chung S.J."/>
            <person name="Nakamura S."/>
            <person name="Kuroiwa H."/>
            <person name="Tanaka K."/>
            <person name="Sato N."/>
            <person name="Kuroiwa T."/>
        </authorList>
    </citation>
    <scope>NUCLEOTIDE SEQUENCE [LARGE SCALE GENOMIC DNA]</scope>
    <source>
        <strain evidence="11 12">10D</strain>
    </source>
</reference>
<sequence length="339" mass="38076">MTRRRLVTFSKACTIVPTYECFNRCTYCNFRKDASGWISLSKAAEIARTNRDAGATEALVLSGEVHPKSSLRRHWIAHTVEICKVAIQNGLLPHVNVGPLSWGEMKELTKFSVSMGLMLEQVTDKLMASVHRRAPSKDPSLRIEQLHLAGQLKIPFTTGILVGLGEEECDWKTSLNCIAAVHNKYGHIQECIIQPFRPGDRGYISGPKLNAFHSEALPYVVSLARKILPTEIAIQIPPNLVLSDTDRRKGLELVFRCLEAGASDLGGISPVDEVNPTYAFPSITWLREVLLLEGFELMHRLPIYEQYIPWIQKAEKFEHLQRLFPVYKQGNSAKSTPKS</sequence>
<dbReference type="PANTHER" id="PTHR43076:SF15">
    <property type="entry name" value="7,8-DIDEMETHYL-8-HYDROXY-5-DEAZARIBOFLAVIN SYNTHASE"/>
    <property type="match status" value="1"/>
</dbReference>
<evidence type="ECO:0000256" key="3">
    <source>
        <dbReference type="ARBA" id="ARBA00004712"/>
    </source>
</evidence>
<dbReference type="GO" id="GO:0009507">
    <property type="term" value="C:chloroplast"/>
    <property type="evidence" value="ECO:0007669"/>
    <property type="project" value="UniProtKB-SubCell"/>
</dbReference>
<dbReference type="Pfam" id="PF04055">
    <property type="entry name" value="Radical_SAM"/>
    <property type="match status" value="1"/>
</dbReference>
<dbReference type="GO" id="GO:0046872">
    <property type="term" value="F:metal ion binding"/>
    <property type="evidence" value="ECO:0007669"/>
    <property type="project" value="UniProtKB-KW"/>
</dbReference>
<name>M1VCJ7_CYAM1</name>
<evidence type="ECO:0000256" key="8">
    <source>
        <dbReference type="ARBA" id="ARBA00023014"/>
    </source>
</evidence>
<dbReference type="PROSITE" id="PS51918">
    <property type="entry name" value="RADICAL_SAM"/>
    <property type="match status" value="1"/>
</dbReference>
<dbReference type="Gramene" id="CMT265CT">
    <property type="protein sequence ID" value="CMT265CT"/>
    <property type="gene ID" value="CMT265C"/>
</dbReference>
<evidence type="ECO:0000256" key="4">
    <source>
        <dbReference type="ARBA" id="ARBA00022485"/>
    </source>
</evidence>
<dbReference type="GO" id="GO:0044689">
    <property type="term" value="F:7,8-didemethyl-8-hydroxy-5-deazariboflavin synthase activity"/>
    <property type="evidence" value="ECO:0007669"/>
    <property type="project" value="TreeGrafter"/>
</dbReference>
<dbReference type="SFLD" id="SFLDS00029">
    <property type="entry name" value="Radical_SAM"/>
    <property type="match status" value="1"/>
</dbReference>
<dbReference type="NCBIfam" id="NF004884">
    <property type="entry name" value="PRK06245.1"/>
    <property type="match status" value="1"/>
</dbReference>
<evidence type="ECO:0000256" key="1">
    <source>
        <dbReference type="ARBA" id="ARBA00001966"/>
    </source>
</evidence>
<evidence type="ECO:0000313" key="12">
    <source>
        <dbReference type="Proteomes" id="UP000007014"/>
    </source>
</evidence>
<accession>M1VCJ7</accession>
<protein>
    <recommendedName>
        <fullName evidence="10">Radical SAM core domain-containing protein</fullName>
    </recommendedName>
</protein>
<dbReference type="PANTHER" id="PTHR43076">
    <property type="entry name" value="FO SYNTHASE (COFH)"/>
    <property type="match status" value="1"/>
</dbReference>
<evidence type="ECO:0000313" key="11">
    <source>
        <dbReference type="EMBL" id="BAM83239.1"/>
    </source>
</evidence>
<reference evidence="11 12" key="1">
    <citation type="journal article" date="2004" name="Nature">
        <title>Genome sequence of the ultrasmall unicellular red alga Cyanidioschyzon merolae 10D.</title>
        <authorList>
            <person name="Matsuzaki M."/>
            <person name="Misumi O."/>
            <person name="Shin-i T."/>
            <person name="Maruyama S."/>
            <person name="Takahara M."/>
            <person name="Miyagishima S."/>
            <person name="Mori T."/>
            <person name="Nishida K."/>
            <person name="Yagisawa F."/>
            <person name="Nishida K."/>
            <person name="Yoshida Y."/>
            <person name="Nishimura Y."/>
            <person name="Nakao S."/>
            <person name="Kobayashi T."/>
            <person name="Momoyama Y."/>
            <person name="Higashiyama T."/>
            <person name="Minoda A."/>
            <person name="Sano M."/>
            <person name="Nomoto H."/>
            <person name="Oishi K."/>
            <person name="Hayashi H."/>
            <person name="Ohta F."/>
            <person name="Nishizaka S."/>
            <person name="Haga S."/>
            <person name="Miura S."/>
            <person name="Morishita T."/>
            <person name="Kabeya Y."/>
            <person name="Terasawa K."/>
            <person name="Suzuki Y."/>
            <person name="Ishii Y."/>
            <person name="Asakawa S."/>
            <person name="Takano H."/>
            <person name="Ohta N."/>
            <person name="Kuroiwa H."/>
            <person name="Tanaka K."/>
            <person name="Shimizu N."/>
            <person name="Sugano S."/>
            <person name="Sato N."/>
            <person name="Nozaki H."/>
            <person name="Ogasawara N."/>
            <person name="Kohara Y."/>
            <person name="Kuroiwa T."/>
        </authorList>
    </citation>
    <scope>NUCLEOTIDE SEQUENCE [LARGE SCALE GENOMIC DNA]</scope>
    <source>
        <strain evidence="11 12">10D</strain>
    </source>
</reference>
<dbReference type="Gene3D" id="3.20.20.70">
    <property type="entry name" value="Aldolase class I"/>
    <property type="match status" value="1"/>
</dbReference>
<dbReference type="eggNOG" id="ENOG502SM7U">
    <property type="taxonomic scope" value="Eukaryota"/>
</dbReference>
<keyword evidence="7" id="KW-0408">Iron</keyword>
<dbReference type="GO" id="GO:0016765">
    <property type="term" value="F:transferase activity, transferring alkyl or aryl (other than methyl) groups"/>
    <property type="evidence" value="ECO:0007669"/>
    <property type="project" value="InterPro"/>
</dbReference>
<dbReference type="InterPro" id="IPR007197">
    <property type="entry name" value="rSAM"/>
</dbReference>
<dbReference type="InterPro" id="IPR034405">
    <property type="entry name" value="F420"/>
</dbReference>
<gene>
    <name evidence="11" type="ORF">CYME_CMT265C</name>
</gene>
<dbReference type="RefSeq" id="XP_005539275.1">
    <property type="nucleotide sequence ID" value="XM_005539218.1"/>
</dbReference>
<dbReference type="SFLD" id="SFLDF00294">
    <property type="entry name" value="7_8-didemethyl-8-hydroxy-5-dea"/>
    <property type="match status" value="1"/>
</dbReference>